<dbReference type="SMART" id="SM00421">
    <property type="entry name" value="HTH_LUXR"/>
    <property type="match status" value="1"/>
</dbReference>
<feature type="domain" description="HTH luxR-type" evidence="4">
    <location>
        <begin position="910"/>
        <end position="971"/>
    </location>
</feature>
<accession>A0ABS2A583</accession>
<dbReference type="InterPro" id="IPR036388">
    <property type="entry name" value="WH-like_DNA-bd_sf"/>
</dbReference>
<dbReference type="Pfam" id="PF13191">
    <property type="entry name" value="AAA_16"/>
    <property type="match status" value="1"/>
</dbReference>
<proteinExistence type="predicted"/>
<dbReference type="Pfam" id="PF00196">
    <property type="entry name" value="GerE"/>
    <property type="match status" value="1"/>
</dbReference>
<dbReference type="Gene3D" id="1.10.10.10">
    <property type="entry name" value="Winged helix-like DNA-binding domain superfamily/Winged helix DNA-binding domain"/>
    <property type="match status" value="1"/>
</dbReference>
<feature type="region of interest" description="Disordered" evidence="3">
    <location>
        <begin position="23"/>
        <end position="43"/>
    </location>
</feature>
<comment type="caution">
    <text evidence="5">The sequence shown here is derived from an EMBL/GenBank/DDBJ whole genome shotgun (WGS) entry which is preliminary data.</text>
</comment>
<dbReference type="PROSITE" id="PS00622">
    <property type="entry name" value="HTH_LUXR_1"/>
    <property type="match status" value="1"/>
</dbReference>
<evidence type="ECO:0000256" key="2">
    <source>
        <dbReference type="ARBA" id="ARBA00022840"/>
    </source>
</evidence>
<dbReference type="InterPro" id="IPR041664">
    <property type="entry name" value="AAA_16"/>
</dbReference>
<dbReference type="EMBL" id="JAENHP010000001">
    <property type="protein sequence ID" value="MBM2614997.1"/>
    <property type="molecule type" value="Genomic_DNA"/>
</dbReference>
<dbReference type="SUPFAM" id="SSF52540">
    <property type="entry name" value="P-loop containing nucleoside triphosphate hydrolases"/>
    <property type="match status" value="1"/>
</dbReference>
<evidence type="ECO:0000259" key="4">
    <source>
        <dbReference type="PROSITE" id="PS50043"/>
    </source>
</evidence>
<dbReference type="InterPro" id="IPR016032">
    <property type="entry name" value="Sig_transdc_resp-reg_C-effctor"/>
</dbReference>
<keyword evidence="1" id="KW-0547">Nucleotide-binding</keyword>
<keyword evidence="2" id="KW-0067">ATP-binding</keyword>
<sequence>MGTPEHRSARLVGRHDELRRIDDLTGQGGAPVPRGGAPVLRGGAPVLRGTADSAPVLPSEAGTALVLRGAAGIGKSALLDHAAGATGVRILRAGGSEFEQELPYAALHQLCLPLLDRDAVPEPLRVAFGLAAGTPDPFRVGLAALDLFTGGDRPVVGLIDDAQWLDAPSALALAFLARRSVTLLFAVRTPHADGPLASLPALEVGGLTVEQARELLAAHHPFPLDERVRDRLIAEAGGNPRALLQLPGAGGFQIAGPLRDVSGPFRDTSGPFRDVSDPSRDTSGPFRDVSGPSRVASVPLRDVSGSFRDVSGLYRDFSGPFRDGVEFEARTADLKPDTALLLTLASADPTGDPGLLWPAAERLGLDTARTSAEAAATGLAEFGAHIRFCHPLARSAAYRAAHPDDRRSAHRALAAVTDPERAPDRRAWHLAQATTGPDDDLAAELERCAERAQTRGGVAAAAAFLDRSAALSLDPTSRFERALAAAQAHIRAGDSSRAAELLSAVDPGPLDVVDPGPLDVERRARLDLVRGQVAFTRPGDGTGPALMIAAARRLSAVDRPRARECLLDAVEMSLAVGRAGGVLDELLAAAREPELAPTAPDALDALVTLAAEGHRAAAGMLREAISGGGGPAWSRRPALATMMAAELWDPAVHTTIAEWLVEAGRGSGSPMLLRLGLAQRATDAILKGDIGRAIAATAEETAIGDVSGQPPLLYHRLHLAAIRGHGDETRQLLELAGGAGGRVTNTLWATALLGNGLADYPSALAAGRTAIEQGDLFLSGVILPELVEAAVRCHEPAVAERALAALTEHTQATATVPGLGVAAYARGLVTGNEDHYREAVDLLARTPMRPYLGRAHLLYGEWLRRAGRRSDSRVQLRTAYEMLAASGAEGFARRAADELRATGERVPRAAGTSYEKLTMQESAVARLVAAGGTSNEVATRLFVSKRTVDAHLRNIFRKLGVTSRRQLKDLM</sequence>
<dbReference type="PRINTS" id="PR00038">
    <property type="entry name" value="HTHLUXR"/>
</dbReference>
<dbReference type="CDD" id="cd06170">
    <property type="entry name" value="LuxR_C_like"/>
    <property type="match status" value="1"/>
</dbReference>
<organism evidence="5 6">
    <name type="scientific">Paractinoplanes ovalisporus</name>
    <dbReference type="NCBI Taxonomy" id="2810368"/>
    <lineage>
        <taxon>Bacteria</taxon>
        <taxon>Bacillati</taxon>
        <taxon>Actinomycetota</taxon>
        <taxon>Actinomycetes</taxon>
        <taxon>Micromonosporales</taxon>
        <taxon>Micromonosporaceae</taxon>
        <taxon>Paractinoplanes</taxon>
    </lineage>
</organism>
<reference evidence="5 6" key="1">
    <citation type="submission" date="2021-01" db="EMBL/GenBank/DDBJ databases">
        <title>Actinoplanes sp. nov. LDG1-06 isolated from lichen.</title>
        <authorList>
            <person name="Saeng-In P."/>
            <person name="Phongsopitanun W."/>
            <person name="Kanchanasin P."/>
            <person name="Yuki M."/>
            <person name="Kudo T."/>
            <person name="Ohkuma M."/>
            <person name="Tanasupawat S."/>
        </authorList>
    </citation>
    <scope>NUCLEOTIDE SEQUENCE [LARGE SCALE GENOMIC DNA]</scope>
    <source>
        <strain evidence="5 6">LDG1-06</strain>
    </source>
</reference>
<dbReference type="InterPro" id="IPR000792">
    <property type="entry name" value="Tscrpt_reg_LuxR_C"/>
</dbReference>
<evidence type="ECO:0000256" key="1">
    <source>
        <dbReference type="ARBA" id="ARBA00022741"/>
    </source>
</evidence>
<dbReference type="Proteomes" id="UP000632138">
    <property type="component" value="Unassembled WGS sequence"/>
</dbReference>
<evidence type="ECO:0000313" key="6">
    <source>
        <dbReference type="Proteomes" id="UP000632138"/>
    </source>
</evidence>
<dbReference type="PANTHER" id="PTHR16305:SF35">
    <property type="entry name" value="TRANSCRIPTIONAL ACTIVATOR DOMAIN"/>
    <property type="match status" value="1"/>
</dbReference>
<evidence type="ECO:0000313" key="5">
    <source>
        <dbReference type="EMBL" id="MBM2614997.1"/>
    </source>
</evidence>
<keyword evidence="6" id="KW-1185">Reference proteome</keyword>
<dbReference type="RefSeq" id="WP_203374839.1">
    <property type="nucleotide sequence ID" value="NZ_JAENHP010000001.1"/>
</dbReference>
<evidence type="ECO:0000256" key="3">
    <source>
        <dbReference type="SAM" id="MobiDB-lite"/>
    </source>
</evidence>
<feature type="region of interest" description="Disordered" evidence="3">
    <location>
        <begin position="263"/>
        <end position="292"/>
    </location>
</feature>
<dbReference type="PROSITE" id="PS50043">
    <property type="entry name" value="HTH_LUXR_2"/>
    <property type="match status" value="1"/>
</dbReference>
<name>A0ABS2A583_9ACTN</name>
<gene>
    <name evidence="5" type="ORF">JIG36_05420</name>
</gene>
<feature type="compositionally biased region" description="Low complexity" evidence="3">
    <location>
        <begin position="30"/>
        <end position="39"/>
    </location>
</feature>
<protein>
    <submittedName>
        <fullName evidence="5">AAA family ATPase</fullName>
    </submittedName>
</protein>
<dbReference type="SUPFAM" id="SSF46894">
    <property type="entry name" value="C-terminal effector domain of the bipartite response regulators"/>
    <property type="match status" value="1"/>
</dbReference>
<dbReference type="PANTHER" id="PTHR16305">
    <property type="entry name" value="TESTICULAR SOLUBLE ADENYLYL CYCLASE"/>
    <property type="match status" value="1"/>
</dbReference>
<dbReference type="InterPro" id="IPR027417">
    <property type="entry name" value="P-loop_NTPase"/>
</dbReference>